<evidence type="ECO:0000259" key="1">
    <source>
        <dbReference type="Pfam" id="PF18914"/>
    </source>
</evidence>
<gene>
    <name evidence="2" type="ORF">FKZ61_23060</name>
</gene>
<organism evidence="2 3">
    <name type="scientific">Litorilinea aerophila</name>
    <dbReference type="NCBI Taxonomy" id="1204385"/>
    <lineage>
        <taxon>Bacteria</taxon>
        <taxon>Bacillati</taxon>
        <taxon>Chloroflexota</taxon>
        <taxon>Caldilineae</taxon>
        <taxon>Caldilineales</taxon>
        <taxon>Caldilineaceae</taxon>
        <taxon>Litorilinea</taxon>
    </lineage>
</organism>
<dbReference type="Pfam" id="PF18914">
    <property type="entry name" value="DUF5666"/>
    <property type="match status" value="5"/>
</dbReference>
<accession>A0A540V8H3</accession>
<name>A0A540V8H3_9CHLR</name>
<feature type="domain" description="DUF5666" evidence="1">
    <location>
        <begin position="63"/>
        <end position="120"/>
    </location>
</feature>
<feature type="domain" description="DUF5666" evidence="1">
    <location>
        <begin position="358"/>
        <end position="418"/>
    </location>
</feature>
<dbReference type="RefSeq" id="WP_141612540.1">
    <property type="nucleotide sequence ID" value="NZ_VIGC02000054.1"/>
</dbReference>
<sequence>MKHQRRAAAAVLPVESPRSLWRWWPLILLFSALLFLSQFTDVRSASSGGTIPPPPGQLTELIGPIDEMVSDSEWIVAGVPVHLSEETRIAERAGPAQVGSWVRVQGEGDGNGGLNALRVKVISPRLFVGVRGLLTELTQNTVVVDGIVLGRTITTRVVGNPVAGQHRVDVRAAIQTDGQLLALLVVKKAAPGGHDDDDDKEERDTDDLTKLIGQVLSQTSAAQAGSELNVSGIPVRITEETEVDEDVGPILVGSWVKVKGTVQEGVLVAEEIETIESKHHTVLEGNLDSLGDTEIVVAGFSLIRTNQTEIKGNPEPGDRVQVKAELNDQEMLVALAVKAVGKEKDDEDDQPGNIFRFTGRISSIPDDYYGPWTIGDYTVEVVPDVTEVEEHKGDAEVGAYVKVEALVEPDGSLTALEIAVLKDKDKGKGGKHGKDLVHFDGEIEAMADGQWTVDGRTVHIGPETRIKPHDAEPQVGDQVKVLGYEREDGSVDARDIHIKKGKKGKDDD</sequence>
<dbReference type="EMBL" id="VIGC01000054">
    <property type="protein sequence ID" value="TQE93060.1"/>
    <property type="molecule type" value="Genomic_DNA"/>
</dbReference>
<protein>
    <recommendedName>
        <fullName evidence="1">DUF5666 domain-containing protein</fullName>
    </recommendedName>
</protein>
<evidence type="ECO:0000313" key="3">
    <source>
        <dbReference type="Proteomes" id="UP000317371"/>
    </source>
</evidence>
<feature type="domain" description="DUF5666" evidence="1">
    <location>
        <begin position="284"/>
        <end position="337"/>
    </location>
</feature>
<proteinExistence type="predicted"/>
<dbReference type="AlphaFoldDB" id="A0A540V8H3"/>
<reference evidence="2 3" key="1">
    <citation type="submission" date="2019-06" db="EMBL/GenBank/DDBJ databases">
        <title>Genome sequence of Litorilinea aerophila BAA-2444.</title>
        <authorList>
            <person name="Maclea K.S."/>
            <person name="Maurais E.G."/>
            <person name="Iannazzi L.C."/>
        </authorList>
    </citation>
    <scope>NUCLEOTIDE SEQUENCE [LARGE SCALE GENOMIC DNA]</scope>
    <source>
        <strain evidence="2 3">ATCC BAA-2444</strain>
    </source>
</reference>
<evidence type="ECO:0000313" key="2">
    <source>
        <dbReference type="EMBL" id="TQE93060.1"/>
    </source>
</evidence>
<feature type="domain" description="DUF5666" evidence="1">
    <location>
        <begin position="224"/>
        <end position="273"/>
    </location>
</feature>
<keyword evidence="3" id="KW-1185">Reference proteome</keyword>
<feature type="domain" description="DUF5666" evidence="1">
    <location>
        <begin position="441"/>
        <end position="496"/>
    </location>
</feature>
<comment type="caution">
    <text evidence="2">The sequence shown here is derived from an EMBL/GenBank/DDBJ whole genome shotgun (WGS) entry which is preliminary data.</text>
</comment>
<dbReference type="Proteomes" id="UP000317371">
    <property type="component" value="Unassembled WGS sequence"/>
</dbReference>
<dbReference type="InParanoid" id="A0A540V8H3"/>
<dbReference type="InterPro" id="IPR043724">
    <property type="entry name" value="DUF5666"/>
</dbReference>